<dbReference type="SUPFAM" id="SSF55961">
    <property type="entry name" value="Bet v1-like"/>
    <property type="match status" value="1"/>
</dbReference>
<organism evidence="2 3">
    <name type="scientific">Aureobasidium namibiae CBS 147.97</name>
    <dbReference type="NCBI Taxonomy" id="1043004"/>
    <lineage>
        <taxon>Eukaryota</taxon>
        <taxon>Fungi</taxon>
        <taxon>Dikarya</taxon>
        <taxon>Ascomycota</taxon>
        <taxon>Pezizomycotina</taxon>
        <taxon>Dothideomycetes</taxon>
        <taxon>Dothideomycetidae</taxon>
        <taxon>Dothideales</taxon>
        <taxon>Saccotheciaceae</taxon>
        <taxon>Aureobasidium</taxon>
    </lineage>
</organism>
<keyword evidence="3" id="KW-1185">Reference proteome</keyword>
<protein>
    <recommendedName>
        <fullName evidence="1">DUF7053 domain-containing protein</fullName>
    </recommendedName>
</protein>
<dbReference type="EMBL" id="KL584704">
    <property type="protein sequence ID" value="KEQ76111.1"/>
    <property type="molecule type" value="Genomic_DNA"/>
</dbReference>
<dbReference type="AlphaFoldDB" id="A0A074XNI4"/>
<evidence type="ECO:0000313" key="3">
    <source>
        <dbReference type="Proteomes" id="UP000027730"/>
    </source>
</evidence>
<accession>A0A074XNI4</accession>
<dbReference type="PANTHER" id="PTHR38117">
    <property type="entry name" value="NACHT AND WD40 DOMAIN PROTEIN"/>
    <property type="match status" value="1"/>
</dbReference>
<dbReference type="Pfam" id="PF23155">
    <property type="entry name" value="DUF7053"/>
    <property type="match status" value="1"/>
</dbReference>
<feature type="domain" description="DUF7053" evidence="1">
    <location>
        <begin position="9"/>
        <end position="151"/>
    </location>
</feature>
<reference evidence="2 3" key="1">
    <citation type="journal article" date="2014" name="BMC Genomics">
        <title>Genome sequencing of four Aureobasidium pullulans varieties: biotechnological potential, stress tolerance, and description of new species.</title>
        <authorList>
            <person name="Gostin Ar C."/>
            <person name="Ohm R.A."/>
            <person name="Kogej T."/>
            <person name="Sonjak S."/>
            <person name="Turk M."/>
            <person name="Zajc J."/>
            <person name="Zalar P."/>
            <person name="Grube M."/>
            <person name="Sun H."/>
            <person name="Han J."/>
            <person name="Sharma A."/>
            <person name="Chiniquy J."/>
            <person name="Ngan C.Y."/>
            <person name="Lipzen A."/>
            <person name="Barry K."/>
            <person name="Grigoriev I.V."/>
            <person name="Gunde-Cimerman N."/>
        </authorList>
    </citation>
    <scope>NUCLEOTIDE SEQUENCE [LARGE SCALE GENOMIC DNA]</scope>
    <source>
        <strain evidence="2 3">CBS 147.97</strain>
    </source>
</reference>
<dbReference type="HOGENOM" id="CLU_090697_0_0_1"/>
<dbReference type="GeneID" id="25416417"/>
<dbReference type="RefSeq" id="XP_013430498.1">
    <property type="nucleotide sequence ID" value="XM_013575044.1"/>
</dbReference>
<dbReference type="OrthoDB" id="3838383at2759"/>
<gene>
    <name evidence="2" type="ORF">M436DRAFT_79370</name>
</gene>
<proteinExistence type="predicted"/>
<sequence length="178" mass="19941">MFDSTFSHASAEPLSRAASDQIAIRLMHDVNVILHLNPDCKNIKLVSDPSANPQEYKVEDSLAFVPKKLWSGGVWYTAFFKPVEDGCDIMIQAPGGFTSTNKWRLIRKADGTRVVSITSDAKCSKTFSIFVKRFLESSHGQMQRAFNERVEAIARPGMPRRRSSMPGSFRSARQMVVV</sequence>
<evidence type="ECO:0000313" key="2">
    <source>
        <dbReference type="EMBL" id="KEQ76111.1"/>
    </source>
</evidence>
<name>A0A074XNI4_9PEZI</name>
<evidence type="ECO:0000259" key="1">
    <source>
        <dbReference type="Pfam" id="PF23155"/>
    </source>
</evidence>
<dbReference type="Proteomes" id="UP000027730">
    <property type="component" value="Unassembled WGS sequence"/>
</dbReference>
<dbReference type="PANTHER" id="PTHR38117:SF1">
    <property type="entry name" value="DUF3074 DOMAIN-CONTAINING PROTEIN"/>
    <property type="match status" value="1"/>
</dbReference>
<dbReference type="InterPro" id="IPR055481">
    <property type="entry name" value="DUF7053"/>
</dbReference>